<organism evidence="2 3">
    <name type="scientific">Tetrahymena thermophila (strain SB210)</name>
    <dbReference type="NCBI Taxonomy" id="312017"/>
    <lineage>
        <taxon>Eukaryota</taxon>
        <taxon>Sar</taxon>
        <taxon>Alveolata</taxon>
        <taxon>Ciliophora</taxon>
        <taxon>Intramacronucleata</taxon>
        <taxon>Oligohymenophorea</taxon>
        <taxon>Hymenostomatida</taxon>
        <taxon>Tetrahymenina</taxon>
        <taxon>Tetrahymenidae</taxon>
        <taxon>Tetrahymena</taxon>
    </lineage>
</organism>
<dbReference type="GeneID" id="7832097"/>
<dbReference type="EMBL" id="GG662522">
    <property type="protein sequence ID" value="EAR85039.2"/>
    <property type="molecule type" value="Genomic_DNA"/>
</dbReference>
<name>I7M6E1_TETTS</name>
<feature type="coiled-coil region" evidence="1">
    <location>
        <begin position="674"/>
        <end position="701"/>
    </location>
</feature>
<reference evidence="3" key="1">
    <citation type="journal article" date="2006" name="PLoS Biol.">
        <title>Macronuclear genome sequence of the ciliate Tetrahymena thermophila, a model eukaryote.</title>
        <authorList>
            <person name="Eisen J.A."/>
            <person name="Coyne R.S."/>
            <person name="Wu M."/>
            <person name="Wu D."/>
            <person name="Thiagarajan M."/>
            <person name="Wortman J.R."/>
            <person name="Badger J.H."/>
            <person name="Ren Q."/>
            <person name="Amedeo P."/>
            <person name="Jones K.M."/>
            <person name="Tallon L.J."/>
            <person name="Delcher A.L."/>
            <person name="Salzberg S.L."/>
            <person name="Silva J.C."/>
            <person name="Haas B.J."/>
            <person name="Majoros W.H."/>
            <person name="Farzad M."/>
            <person name="Carlton J.M."/>
            <person name="Smith R.K. Jr."/>
            <person name="Garg J."/>
            <person name="Pearlman R.E."/>
            <person name="Karrer K.M."/>
            <person name="Sun L."/>
            <person name="Manning G."/>
            <person name="Elde N.C."/>
            <person name="Turkewitz A.P."/>
            <person name="Asai D.J."/>
            <person name="Wilkes D.E."/>
            <person name="Wang Y."/>
            <person name="Cai H."/>
            <person name="Collins K."/>
            <person name="Stewart B.A."/>
            <person name="Lee S.R."/>
            <person name="Wilamowska K."/>
            <person name="Weinberg Z."/>
            <person name="Ruzzo W.L."/>
            <person name="Wloga D."/>
            <person name="Gaertig J."/>
            <person name="Frankel J."/>
            <person name="Tsao C.-C."/>
            <person name="Gorovsky M.A."/>
            <person name="Keeling P.J."/>
            <person name="Waller R.F."/>
            <person name="Patron N.J."/>
            <person name="Cherry J.M."/>
            <person name="Stover N.A."/>
            <person name="Krieger C.J."/>
            <person name="del Toro C."/>
            <person name="Ryder H.F."/>
            <person name="Williamson S.C."/>
            <person name="Barbeau R.A."/>
            <person name="Hamilton E.P."/>
            <person name="Orias E."/>
        </authorList>
    </citation>
    <scope>NUCLEOTIDE SEQUENCE [LARGE SCALE GENOMIC DNA]</scope>
    <source>
        <strain evidence="3">SB210</strain>
    </source>
</reference>
<dbReference type="KEGG" id="tet:TTHERM_00529910"/>
<dbReference type="AlphaFoldDB" id="I7M6E1"/>
<evidence type="ECO:0000256" key="1">
    <source>
        <dbReference type="SAM" id="Coils"/>
    </source>
</evidence>
<keyword evidence="1" id="KW-0175">Coiled coil</keyword>
<dbReference type="InParanoid" id="I7M6E1"/>
<proteinExistence type="predicted"/>
<sequence>MLLIEFGKHKIFIQKKIINSSQISQLIFIDRMQRKIQKKRRGNKFKDDIMLEETGKNTLSSQSQSRSNQIILLEQQYSLDKQFINKLDLELAKQNQNNCQKESLTPWESKEASKLSFMNDLEIDNQSLFSNALTNTKGSQTEYKQEKKKFILPLHQIRNKFNFANTPTLPKHEQQTTQLSFQNQEQNLKSENSFQITNNGYNTKNVQNSKHQFCSNQQFLPKTQEDCSKNFGSTSLLDQEESNYNQNILRNKSNSLLNYKKCQQSNENITPQSKKQDVHKQFQKDQNYFISQTQSSGQTNKLDLIKSSQQIQKISQENQNMFTPRFIHISSNDSQKTQSVRSNSQSQSLEQFTQIKNIQNFLQNIQTDSNHHLKNKINPFKNFYYQSSQTINLNNKVDLNYEQEMHKTNLINGNFRSPSFLHINKVDIQKSNTLYQKNKLQNQQKTFYQQTESNKPIQLNLNFSSKIIDTPKRLMNNNEENGIQESPYQANQHNQTTDQIQNINYFKSIFPKQNDKLNLDKKRQNTMSESQPLQFRNSTQRMLQSSNSEFKQGESKMITNSFSSKKMQQKNNLIYFLNDEALTKQYGFQTPRKAQENNTILTERLWKTGPNFFQMNQKRSKSNKNSFYKQNNYNSDKQECSKVDINQYKNFQIFEDFIQKKEQENSLKKSNQIMNQNMMKYKQHMKQKKQLKQEEDQQINTLLQSYVQNQYSQILQKIIKTKKIMLNTNQFNINISQTNLQKKNIDQIQINHINIK</sequence>
<gene>
    <name evidence="2" type="ORF">TTHERM_00529910</name>
</gene>
<dbReference type="Proteomes" id="UP000009168">
    <property type="component" value="Unassembled WGS sequence"/>
</dbReference>
<dbReference type="RefSeq" id="XP_001032702.2">
    <property type="nucleotide sequence ID" value="XM_001032702.2"/>
</dbReference>
<evidence type="ECO:0000313" key="3">
    <source>
        <dbReference type="Proteomes" id="UP000009168"/>
    </source>
</evidence>
<protein>
    <submittedName>
        <fullName evidence="2">Endo-1,4-beta-xylanase xylA, putative</fullName>
    </submittedName>
</protein>
<evidence type="ECO:0000313" key="2">
    <source>
        <dbReference type="EMBL" id="EAR85039.2"/>
    </source>
</evidence>
<accession>I7M6E1</accession>
<keyword evidence="3" id="KW-1185">Reference proteome</keyword>